<evidence type="ECO:0000256" key="1">
    <source>
        <dbReference type="SAM" id="Phobius"/>
    </source>
</evidence>
<feature type="transmembrane region" description="Helical" evidence="1">
    <location>
        <begin position="20"/>
        <end position="42"/>
    </location>
</feature>
<keyword evidence="1" id="KW-0812">Transmembrane</keyword>
<evidence type="ECO:0008006" key="4">
    <source>
        <dbReference type="Google" id="ProtNLM"/>
    </source>
</evidence>
<protein>
    <recommendedName>
        <fullName evidence="4">TIGR02588 family protein</fullName>
    </recommendedName>
</protein>
<keyword evidence="1" id="KW-1133">Transmembrane helix</keyword>
<gene>
    <name evidence="2" type="ORF">ACFS7Z_14145</name>
</gene>
<dbReference type="RefSeq" id="WP_377485674.1">
    <property type="nucleotide sequence ID" value="NZ_JBHUOX010000010.1"/>
</dbReference>
<evidence type="ECO:0000313" key="2">
    <source>
        <dbReference type="EMBL" id="MFD3001507.1"/>
    </source>
</evidence>
<sequence length="140" mass="16282">MQISNDDKNNQQGIKDRKNLLEWIVFWVSLLLVITILGYLGYQAYSYKPSSPEIQVEVKPDPTAQQPFRYHVQVYNKGGETAESVQVEVELKENGKTVEKIELQLMFVPQESRREGWVNFNRKPNNREDVSAHVVSYQKP</sequence>
<accession>A0ABW6BX48</accession>
<name>A0ABW6BX48_9BACT</name>
<dbReference type="Proteomes" id="UP001597641">
    <property type="component" value="Unassembled WGS sequence"/>
</dbReference>
<proteinExistence type="predicted"/>
<dbReference type="EMBL" id="JBHUOX010000010">
    <property type="protein sequence ID" value="MFD3001507.1"/>
    <property type="molecule type" value="Genomic_DNA"/>
</dbReference>
<keyword evidence="3" id="KW-1185">Reference proteome</keyword>
<keyword evidence="1" id="KW-0472">Membrane</keyword>
<organism evidence="2 3">
    <name type="scientific">Pontibacter toksunensis</name>
    <dbReference type="NCBI Taxonomy" id="1332631"/>
    <lineage>
        <taxon>Bacteria</taxon>
        <taxon>Pseudomonadati</taxon>
        <taxon>Bacteroidota</taxon>
        <taxon>Cytophagia</taxon>
        <taxon>Cytophagales</taxon>
        <taxon>Hymenobacteraceae</taxon>
        <taxon>Pontibacter</taxon>
    </lineage>
</organism>
<evidence type="ECO:0000313" key="3">
    <source>
        <dbReference type="Proteomes" id="UP001597641"/>
    </source>
</evidence>
<comment type="caution">
    <text evidence="2">The sequence shown here is derived from an EMBL/GenBank/DDBJ whole genome shotgun (WGS) entry which is preliminary data.</text>
</comment>
<reference evidence="3" key="1">
    <citation type="journal article" date="2019" name="Int. J. Syst. Evol. Microbiol.">
        <title>The Global Catalogue of Microorganisms (GCM) 10K type strain sequencing project: providing services to taxonomists for standard genome sequencing and annotation.</title>
        <authorList>
            <consortium name="The Broad Institute Genomics Platform"/>
            <consortium name="The Broad Institute Genome Sequencing Center for Infectious Disease"/>
            <person name="Wu L."/>
            <person name="Ma J."/>
        </authorList>
    </citation>
    <scope>NUCLEOTIDE SEQUENCE [LARGE SCALE GENOMIC DNA]</scope>
    <source>
        <strain evidence="3">KCTC 23984</strain>
    </source>
</reference>